<keyword evidence="2 14" id="KW-0808">Transferase</keyword>
<dbReference type="CDD" id="cd00757">
    <property type="entry name" value="ThiF_MoeB_HesA_family"/>
    <property type="match status" value="1"/>
</dbReference>
<dbReference type="InterPro" id="IPR045886">
    <property type="entry name" value="ThiF/MoeB/HesA"/>
</dbReference>
<dbReference type="Proteomes" id="UP000290608">
    <property type="component" value="Unassembled WGS sequence"/>
</dbReference>
<reference evidence="14 15" key="1">
    <citation type="submission" date="2018-07" db="EMBL/GenBank/DDBJ databases">
        <title>Leeuwenhoekiella genomics.</title>
        <authorList>
            <person name="Tahon G."/>
            <person name="Willems A."/>
        </authorList>
    </citation>
    <scope>NUCLEOTIDE SEQUENCE [LARGE SCALE GENOMIC DNA]</scope>
    <source>
        <strain evidence="14 15">LMG 1345</strain>
    </source>
</reference>
<dbReference type="EC" id="2.7.7.80" evidence="8"/>
<dbReference type="FunFam" id="3.40.50.720:FF:000033">
    <property type="entry name" value="Adenylyltransferase and sulfurtransferase MOCS3"/>
    <property type="match status" value="1"/>
</dbReference>
<evidence type="ECO:0000259" key="13">
    <source>
        <dbReference type="PROSITE" id="PS50206"/>
    </source>
</evidence>
<dbReference type="GO" id="GO:0005524">
    <property type="term" value="F:ATP binding"/>
    <property type="evidence" value="ECO:0007669"/>
    <property type="project" value="UniProtKB-KW"/>
</dbReference>
<evidence type="ECO:0000313" key="14">
    <source>
        <dbReference type="EMBL" id="RXG32228.1"/>
    </source>
</evidence>
<evidence type="ECO:0000313" key="15">
    <source>
        <dbReference type="Proteomes" id="UP000290608"/>
    </source>
</evidence>
<sequence length="369" mass="41270">MMAMSSLCCLLMQVVNNIDMSKYQRQIILPQIGEQGQQKLAEARVLIIGVGGLGCALLPYLVASGIGKLGIVDGDRVDESNLHRQILFSNKSIGKFKVEEAQAFLKKQNPSCNITVDTEYLTGKNALQLFEKYDLIVDATDRIGIRYLINDAAVLTGKPFVYGSIHRFEGQVSVFNYNNGPTYRCLFPEAAEVPSCAEAGVLGTNVGLIGMMQAQEVMKIILGSGNVLSGELLIYNTLTASQHKFQFSKKERIKITQEFFDNEYNSDEAAPKPFHVSLLENYKLIDVRKLDEQPRIQHQNVFELPLSTFKENMSQLDKEQQYLVFCKSGIRAAKAVLILQENNFKDVRALNEGADEIQKKINSIKVLKC</sequence>
<dbReference type="Pfam" id="PF00899">
    <property type="entry name" value="ThiF"/>
    <property type="match status" value="1"/>
</dbReference>
<evidence type="ECO:0000256" key="9">
    <source>
        <dbReference type="ARBA" id="ARBA00073635"/>
    </source>
</evidence>
<protein>
    <recommendedName>
        <fullName evidence="9">Molybdopterin-synthase adenylyltransferase</fullName>
        <ecNumber evidence="8">2.7.7.80</ecNumber>
    </recommendedName>
    <alternativeName>
        <fullName evidence="12">MoaD protein adenylase</fullName>
    </alternativeName>
    <alternativeName>
        <fullName evidence="10">Molybdopterin-converting factor subunit 1 adenylase</fullName>
    </alternativeName>
    <alternativeName>
        <fullName evidence="11">Sulfur carrier protein MoaD adenylyltransferase</fullName>
    </alternativeName>
</protein>
<evidence type="ECO:0000256" key="5">
    <source>
        <dbReference type="ARBA" id="ARBA00052218"/>
    </source>
</evidence>
<dbReference type="SUPFAM" id="SSF69572">
    <property type="entry name" value="Activating enzymes of the ubiquitin-like proteins"/>
    <property type="match status" value="1"/>
</dbReference>
<dbReference type="PROSITE" id="PS50206">
    <property type="entry name" value="RHODANESE_3"/>
    <property type="match status" value="1"/>
</dbReference>
<comment type="subunit">
    <text evidence="7">Homodimer. Forms a stable heterotetrameric complex of 2 MoeB and 2 MoaD during adenylation of MoaD.</text>
</comment>
<comment type="similarity">
    <text evidence="1">Belongs to the HesA/MoeB/ThiF family.</text>
</comment>
<evidence type="ECO:0000256" key="11">
    <source>
        <dbReference type="ARBA" id="ARBA00075328"/>
    </source>
</evidence>
<dbReference type="GO" id="GO:0008146">
    <property type="term" value="F:sulfotransferase activity"/>
    <property type="evidence" value="ECO:0007669"/>
    <property type="project" value="TreeGrafter"/>
</dbReference>
<evidence type="ECO:0000256" key="7">
    <source>
        <dbReference type="ARBA" id="ARBA00063809"/>
    </source>
</evidence>
<comment type="catalytic activity">
    <reaction evidence="5">
        <text>[molybdopterin-synthase sulfur-carrier protein]-C-terminal Gly-Gly + ATP + H(+) = [molybdopterin-synthase sulfur-carrier protein]-C-terminal Gly-Gly-AMP + diphosphate</text>
        <dbReference type="Rhea" id="RHEA:43616"/>
        <dbReference type="Rhea" id="RHEA-COMP:12159"/>
        <dbReference type="Rhea" id="RHEA-COMP:12202"/>
        <dbReference type="ChEBI" id="CHEBI:15378"/>
        <dbReference type="ChEBI" id="CHEBI:30616"/>
        <dbReference type="ChEBI" id="CHEBI:33019"/>
        <dbReference type="ChEBI" id="CHEBI:90618"/>
        <dbReference type="ChEBI" id="CHEBI:90778"/>
        <dbReference type="EC" id="2.7.7.80"/>
    </reaction>
</comment>
<evidence type="ECO:0000256" key="3">
    <source>
        <dbReference type="ARBA" id="ARBA00022741"/>
    </source>
</evidence>
<evidence type="ECO:0000256" key="6">
    <source>
        <dbReference type="ARBA" id="ARBA00055169"/>
    </source>
</evidence>
<proteinExistence type="inferred from homology"/>
<keyword evidence="3" id="KW-0547">Nucleotide-binding</keyword>
<dbReference type="PANTHER" id="PTHR10953">
    <property type="entry name" value="UBIQUITIN-ACTIVATING ENZYME E1"/>
    <property type="match status" value="1"/>
</dbReference>
<evidence type="ECO:0000256" key="4">
    <source>
        <dbReference type="ARBA" id="ARBA00022840"/>
    </source>
</evidence>
<dbReference type="InterPro" id="IPR036873">
    <property type="entry name" value="Rhodanese-like_dom_sf"/>
</dbReference>
<dbReference type="Gene3D" id="3.40.250.10">
    <property type="entry name" value="Rhodanese-like domain"/>
    <property type="match status" value="1"/>
</dbReference>
<evidence type="ECO:0000256" key="12">
    <source>
        <dbReference type="ARBA" id="ARBA00078531"/>
    </source>
</evidence>
<comment type="caution">
    <text evidence="14">The sequence shown here is derived from an EMBL/GenBank/DDBJ whole genome shotgun (WGS) entry which is preliminary data.</text>
</comment>
<evidence type="ECO:0000256" key="1">
    <source>
        <dbReference type="ARBA" id="ARBA00009919"/>
    </source>
</evidence>
<dbReference type="STRING" id="1122159.SAMN02745246_01125"/>
<comment type="function">
    <text evidence="6">Catalyzes the adenylation by ATP of the carboxyl group of the C-terminal glycine of sulfur carrier protein MoaD.</text>
</comment>
<dbReference type="GO" id="GO:0004792">
    <property type="term" value="F:thiosulfate-cyanide sulfurtransferase activity"/>
    <property type="evidence" value="ECO:0007669"/>
    <property type="project" value="TreeGrafter"/>
</dbReference>
<keyword evidence="4" id="KW-0067">ATP-binding</keyword>
<dbReference type="InterPro" id="IPR001763">
    <property type="entry name" value="Rhodanese-like_dom"/>
</dbReference>
<gene>
    <name evidence="14" type="ORF">DSL99_1034</name>
</gene>
<dbReference type="Gene3D" id="3.40.50.720">
    <property type="entry name" value="NAD(P)-binding Rossmann-like Domain"/>
    <property type="match status" value="1"/>
</dbReference>
<keyword evidence="14" id="KW-0548">Nucleotidyltransferase</keyword>
<dbReference type="Pfam" id="PF00581">
    <property type="entry name" value="Rhodanese"/>
    <property type="match status" value="1"/>
</dbReference>
<dbReference type="GO" id="GO:0061605">
    <property type="term" value="F:molybdopterin-synthase adenylyltransferase activity"/>
    <property type="evidence" value="ECO:0007669"/>
    <property type="project" value="UniProtKB-EC"/>
</dbReference>
<evidence type="ECO:0000256" key="2">
    <source>
        <dbReference type="ARBA" id="ARBA00022679"/>
    </source>
</evidence>
<dbReference type="InterPro" id="IPR000594">
    <property type="entry name" value="ThiF_NAD_FAD-bd"/>
</dbReference>
<dbReference type="GO" id="GO:0005829">
    <property type="term" value="C:cytosol"/>
    <property type="evidence" value="ECO:0007669"/>
    <property type="project" value="TreeGrafter"/>
</dbReference>
<evidence type="ECO:0000256" key="10">
    <source>
        <dbReference type="ARBA" id="ARBA00075110"/>
    </source>
</evidence>
<dbReference type="GO" id="GO:0008641">
    <property type="term" value="F:ubiquitin-like modifier activating enzyme activity"/>
    <property type="evidence" value="ECO:0007669"/>
    <property type="project" value="InterPro"/>
</dbReference>
<dbReference type="AlphaFoldDB" id="A0A4V1KSM2"/>
<dbReference type="EMBL" id="QOVL01000004">
    <property type="protein sequence ID" value="RXG32228.1"/>
    <property type="molecule type" value="Genomic_DNA"/>
</dbReference>
<dbReference type="CDD" id="cd00158">
    <property type="entry name" value="RHOD"/>
    <property type="match status" value="1"/>
</dbReference>
<dbReference type="PANTHER" id="PTHR10953:SF102">
    <property type="entry name" value="ADENYLYLTRANSFERASE AND SULFURTRANSFERASE MOCS3"/>
    <property type="match status" value="1"/>
</dbReference>
<evidence type="ECO:0000256" key="8">
    <source>
        <dbReference type="ARBA" id="ARBA00066884"/>
    </source>
</evidence>
<name>A0A4V1KSM2_9FLAO</name>
<accession>A0A4V1KSM2</accession>
<dbReference type="InterPro" id="IPR035985">
    <property type="entry name" value="Ubiquitin-activating_enz"/>
</dbReference>
<organism evidence="14 15">
    <name type="scientific">Leeuwenhoekiella marinoflava</name>
    <dbReference type="NCBI Taxonomy" id="988"/>
    <lineage>
        <taxon>Bacteria</taxon>
        <taxon>Pseudomonadati</taxon>
        <taxon>Bacteroidota</taxon>
        <taxon>Flavobacteriia</taxon>
        <taxon>Flavobacteriales</taxon>
        <taxon>Flavobacteriaceae</taxon>
        <taxon>Leeuwenhoekiella</taxon>
    </lineage>
</organism>
<feature type="domain" description="Rhodanese" evidence="13">
    <location>
        <begin position="278"/>
        <end position="366"/>
    </location>
</feature>